<comment type="caution">
    <text evidence="2">The sequence shown here is derived from an EMBL/GenBank/DDBJ whole genome shotgun (WGS) entry which is preliminary data.</text>
</comment>
<dbReference type="EMBL" id="JACHJV010000001">
    <property type="protein sequence ID" value="MBB4925155.1"/>
    <property type="molecule type" value="Genomic_DNA"/>
</dbReference>
<reference evidence="2 3" key="1">
    <citation type="submission" date="2020-08" db="EMBL/GenBank/DDBJ databases">
        <title>Sequencing the genomes of 1000 actinobacteria strains.</title>
        <authorList>
            <person name="Klenk H.-P."/>
        </authorList>
    </citation>
    <scope>NUCLEOTIDE SEQUENCE [LARGE SCALE GENOMIC DNA]</scope>
    <source>
        <strain evidence="2 3">DSM 41654</strain>
    </source>
</reference>
<feature type="transmembrane region" description="Helical" evidence="1">
    <location>
        <begin position="103"/>
        <end position="121"/>
    </location>
</feature>
<keyword evidence="1" id="KW-0472">Membrane</keyword>
<evidence type="ECO:0008006" key="4">
    <source>
        <dbReference type="Google" id="ProtNLM"/>
    </source>
</evidence>
<evidence type="ECO:0000256" key="1">
    <source>
        <dbReference type="SAM" id="Phobius"/>
    </source>
</evidence>
<dbReference type="RefSeq" id="WP_184937108.1">
    <property type="nucleotide sequence ID" value="NZ_JACHJV010000001.1"/>
</dbReference>
<accession>A0A7W7VX17</accession>
<sequence length="149" mass="16118">MFFYTARPGGRRYRPVVDRLAVPMSGALAFFGSAGLALGLGGVGELRPCWFSLGVFAVGGALLGRLSRPMAAPVIGLVGWLFYNGYVVHRYAVLGWAGGGVELGRMGLLTCVALVGAWSATRPRRRIRTEQWALQSLHRGRNGRERLEG</sequence>
<evidence type="ECO:0000313" key="2">
    <source>
        <dbReference type="EMBL" id="MBB4925155.1"/>
    </source>
</evidence>
<feature type="transmembrane region" description="Helical" evidence="1">
    <location>
        <begin position="20"/>
        <end position="44"/>
    </location>
</feature>
<feature type="transmembrane region" description="Helical" evidence="1">
    <location>
        <begin position="74"/>
        <end position="97"/>
    </location>
</feature>
<protein>
    <recommendedName>
        <fullName evidence="4">Integral membrane protein</fullName>
    </recommendedName>
</protein>
<keyword evidence="1" id="KW-0812">Transmembrane</keyword>
<feature type="transmembrane region" description="Helical" evidence="1">
    <location>
        <begin position="50"/>
        <end position="67"/>
    </location>
</feature>
<dbReference type="AlphaFoldDB" id="A0A7W7VX17"/>
<dbReference type="Proteomes" id="UP000540506">
    <property type="component" value="Unassembled WGS sequence"/>
</dbReference>
<name>A0A7W7VX17_KITKI</name>
<evidence type="ECO:0000313" key="3">
    <source>
        <dbReference type="Proteomes" id="UP000540506"/>
    </source>
</evidence>
<proteinExistence type="predicted"/>
<keyword evidence="3" id="KW-1185">Reference proteome</keyword>
<organism evidence="2 3">
    <name type="scientific">Kitasatospora kifunensis</name>
    <name type="common">Streptomyces kifunensis</name>
    <dbReference type="NCBI Taxonomy" id="58351"/>
    <lineage>
        <taxon>Bacteria</taxon>
        <taxon>Bacillati</taxon>
        <taxon>Actinomycetota</taxon>
        <taxon>Actinomycetes</taxon>
        <taxon>Kitasatosporales</taxon>
        <taxon>Streptomycetaceae</taxon>
        <taxon>Kitasatospora</taxon>
    </lineage>
</organism>
<keyword evidence="1" id="KW-1133">Transmembrane helix</keyword>
<gene>
    <name evidence="2" type="ORF">FHR34_004148</name>
</gene>